<dbReference type="SUPFAM" id="SSF57938">
    <property type="entry name" value="DnaJ/Hsp40 cysteine-rich domain"/>
    <property type="match status" value="1"/>
</dbReference>
<dbReference type="Proteomes" id="UP000815325">
    <property type="component" value="Unassembled WGS sequence"/>
</dbReference>
<sequence length="186" mass="20734">MQVECLQQSSSGMGSSIVGRKAQGKLVSASRLHQHARSWKIPTFSRDTRLVSRGYRSFDETNPEALDSALAQELSALVDPGKKELERQRKHMELTWRVANMRRQKAETCSCCQGTAETECEWCHGTGVMMLGDTIYVNAQGTKPCPICKGKGYMTCNNCRGTGFRAVWLDDSADPRAHDSREGSNW</sequence>
<dbReference type="EMBL" id="MU069471">
    <property type="protein sequence ID" value="KAF5842010.1"/>
    <property type="molecule type" value="Genomic_DNA"/>
</dbReference>
<evidence type="ECO:0000313" key="2">
    <source>
        <dbReference type="Proteomes" id="UP000815325"/>
    </source>
</evidence>
<gene>
    <name evidence="1" type="ORF">DUNSADRAFT_9891</name>
</gene>
<proteinExistence type="predicted"/>
<dbReference type="PANTHER" id="PTHR15852:SF54">
    <property type="entry name" value="PROTEIN SSUH2 HOMOLOG"/>
    <property type="match status" value="1"/>
</dbReference>
<evidence type="ECO:0000313" key="1">
    <source>
        <dbReference type="EMBL" id="KAF5842010.1"/>
    </source>
</evidence>
<dbReference type="InterPro" id="IPR036410">
    <property type="entry name" value="HSP_DnaJ_Cys-rich_dom_sf"/>
</dbReference>
<dbReference type="PANTHER" id="PTHR15852">
    <property type="entry name" value="PLASTID TRANSCRIPTIONALLY ACTIVE PROTEIN"/>
    <property type="match status" value="1"/>
</dbReference>
<accession>A0ABQ7H575</accession>
<protein>
    <submittedName>
        <fullName evidence="1">Uncharacterized protein</fullName>
    </submittedName>
</protein>
<dbReference type="Gene3D" id="2.10.230.10">
    <property type="entry name" value="Heat shock protein DnaJ, cysteine-rich domain"/>
    <property type="match status" value="1"/>
</dbReference>
<reference evidence="1" key="1">
    <citation type="submission" date="2017-08" db="EMBL/GenBank/DDBJ databases">
        <authorList>
            <person name="Polle J.E."/>
            <person name="Barry K."/>
            <person name="Cushman J."/>
            <person name="Schmutz J."/>
            <person name="Tran D."/>
            <person name="Hathwaick L.T."/>
            <person name="Yim W.C."/>
            <person name="Jenkins J."/>
            <person name="Mckie-Krisberg Z.M."/>
            <person name="Prochnik S."/>
            <person name="Lindquist E."/>
            <person name="Dockter R.B."/>
            <person name="Adam C."/>
            <person name="Molina H."/>
            <person name="Bunkerborg J."/>
            <person name="Jin E."/>
            <person name="Buchheim M."/>
            <person name="Magnuson J."/>
        </authorList>
    </citation>
    <scope>NUCLEOTIDE SEQUENCE</scope>
    <source>
        <strain evidence="1">CCAP 19/18</strain>
    </source>
</reference>
<name>A0ABQ7H575_DUNSA</name>
<comment type="caution">
    <text evidence="1">The sequence shown here is derived from an EMBL/GenBank/DDBJ whole genome shotgun (WGS) entry which is preliminary data.</text>
</comment>
<keyword evidence="2" id="KW-1185">Reference proteome</keyword>
<dbReference type="Gene3D" id="2.60.260.20">
    <property type="entry name" value="Urease metallochaperone UreE, N-terminal domain"/>
    <property type="match status" value="1"/>
</dbReference>
<organism evidence="1 2">
    <name type="scientific">Dunaliella salina</name>
    <name type="common">Green alga</name>
    <name type="synonym">Protococcus salinus</name>
    <dbReference type="NCBI Taxonomy" id="3046"/>
    <lineage>
        <taxon>Eukaryota</taxon>
        <taxon>Viridiplantae</taxon>
        <taxon>Chlorophyta</taxon>
        <taxon>core chlorophytes</taxon>
        <taxon>Chlorophyceae</taxon>
        <taxon>CS clade</taxon>
        <taxon>Chlamydomonadales</taxon>
        <taxon>Dunaliellaceae</taxon>
        <taxon>Dunaliella</taxon>
    </lineage>
</organism>